<gene>
    <name evidence="1" type="ORF">FIBSPDRAFT_964536</name>
</gene>
<keyword evidence="2" id="KW-1185">Reference proteome</keyword>
<name>A0A165XNF9_9AGAM</name>
<accession>A0A165XNF9</accession>
<sequence>MSTQQTLSLDPKGEWNALRPAILRIIQMVYRECSPDGHQPKDLDRQWIVPSLTYQTSINDTHTQPGVILLALKDGEIGQRKALHFTIDLGEMKIHDELKNAQCPLADSVRADSEFVRSHIYEKSNAPLAEKQKRIEEEILQAAAIEKARLLQAAAIEKEARLVRHQPLPSTP</sequence>
<evidence type="ECO:0000313" key="1">
    <source>
        <dbReference type="EMBL" id="KZP08728.1"/>
    </source>
</evidence>
<organism evidence="1 2">
    <name type="scientific">Athelia psychrophila</name>
    <dbReference type="NCBI Taxonomy" id="1759441"/>
    <lineage>
        <taxon>Eukaryota</taxon>
        <taxon>Fungi</taxon>
        <taxon>Dikarya</taxon>
        <taxon>Basidiomycota</taxon>
        <taxon>Agaricomycotina</taxon>
        <taxon>Agaricomycetes</taxon>
        <taxon>Agaricomycetidae</taxon>
        <taxon>Atheliales</taxon>
        <taxon>Atheliaceae</taxon>
        <taxon>Athelia</taxon>
    </lineage>
</organism>
<protein>
    <submittedName>
        <fullName evidence="1">Uncharacterized protein</fullName>
    </submittedName>
</protein>
<reference evidence="1 2" key="1">
    <citation type="journal article" date="2016" name="Mol. Biol. Evol.">
        <title>Comparative Genomics of Early-Diverging Mushroom-Forming Fungi Provides Insights into the Origins of Lignocellulose Decay Capabilities.</title>
        <authorList>
            <person name="Nagy L.G."/>
            <person name="Riley R."/>
            <person name="Tritt A."/>
            <person name="Adam C."/>
            <person name="Daum C."/>
            <person name="Floudas D."/>
            <person name="Sun H."/>
            <person name="Yadav J.S."/>
            <person name="Pangilinan J."/>
            <person name="Larsson K.H."/>
            <person name="Matsuura K."/>
            <person name="Barry K."/>
            <person name="Labutti K."/>
            <person name="Kuo R."/>
            <person name="Ohm R.A."/>
            <person name="Bhattacharya S.S."/>
            <person name="Shirouzu T."/>
            <person name="Yoshinaga Y."/>
            <person name="Martin F.M."/>
            <person name="Grigoriev I.V."/>
            <person name="Hibbett D.S."/>
        </authorList>
    </citation>
    <scope>NUCLEOTIDE SEQUENCE [LARGE SCALE GENOMIC DNA]</scope>
    <source>
        <strain evidence="1 2">CBS 109695</strain>
    </source>
</reference>
<proteinExistence type="predicted"/>
<dbReference type="Proteomes" id="UP000076532">
    <property type="component" value="Unassembled WGS sequence"/>
</dbReference>
<dbReference type="EMBL" id="KV417715">
    <property type="protein sequence ID" value="KZP08728.1"/>
    <property type="molecule type" value="Genomic_DNA"/>
</dbReference>
<evidence type="ECO:0000313" key="2">
    <source>
        <dbReference type="Proteomes" id="UP000076532"/>
    </source>
</evidence>
<dbReference type="AlphaFoldDB" id="A0A165XNF9"/>